<keyword evidence="4 7" id="KW-0238">DNA-binding</keyword>
<proteinExistence type="inferred from homology"/>
<dbReference type="PROSITE" id="PS50949">
    <property type="entry name" value="HTH_GNTR"/>
    <property type="match status" value="1"/>
</dbReference>
<keyword evidence="3" id="KW-0805">Transcription regulation</keyword>
<dbReference type="InterPro" id="IPR004839">
    <property type="entry name" value="Aminotransferase_I/II_large"/>
</dbReference>
<dbReference type="InterPro" id="IPR000524">
    <property type="entry name" value="Tscrpt_reg_HTH_GntR"/>
</dbReference>
<dbReference type="EMBL" id="FOAN01000010">
    <property type="protein sequence ID" value="SEM34952.1"/>
    <property type="molecule type" value="Genomic_DNA"/>
</dbReference>
<dbReference type="GO" id="GO:0008483">
    <property type="term" value="F:transaminase activity"/>
    <property type="evidence" value="ECO:0007669"/>
    <property type="project" value="UniProtKB-KW"/>
</dbReference>
<gene>
    <name evidence="7" type="ORF">SAMN04515666_11088</name>
</gene>
<feature type="domain" description="HTH gntR-type" evidence="6">
    <location>
        <begin position="16"/>
        <end position="84"/>
    </location>
</feature>
<evidence type="ECO:0000256" key="2">
    <source>
        <dbReference type="ARBA" id="ARBA00022898"/>
    </source>
</evidence>
<evidence type="ECO:0000313" key="7">
    <source>
        <dbReference type="EMBL" id="SEM34952.1"/>
    </source>
</evidence>
<reference evidence="8" key="1">
    <citation type="submission" date="2016-10" db="EMBL/GenBank/DDBJ databases">
        <authorList>
            <person name="Varghese N."/>
            <person name="Submissions S."/>
        </authorList>
    </citation>
    <scope>NUCLEOTIDE SEQUENCE [LARGE SCALE GENOMIC DNA]</scope>
    <source>
        <strain evidence="8">LMG 26383,CCUG 61248,R- 45681</strain>
    </source>
</reference>
<evidence type="ECO:0000256" key="4">
    <source>
        <dbReference type="ARBA" id="ARBA00023125"/>
    </source>
</evidence>
<dbReference type="GO" id="GO:0003677">
    <property type="term" value="F:DNA binding"/>
    <property type="evidence" value="ECO:0007669"/>
    <property type="project" value="UniProtKB-KW"/>
</dbReference>
<dbReference type="SUPFAM" id="SSF46785">
    <property type="entry name" value="Winged helix' DNA-binding domain"/>
    <property type="match status" value="1"/>
</dbReference>
<dbReference type="InterPro" id="IPR015424">
    <property type="entry name" value="PyrdxlP-dep_Trfase"/>
</dbReference>
<dbReference type="PANTHER" id="PTHR46577">
    <property type="entry name" value="HTH-TYPE TRANSCRIPTIONAL REGULATORY PROTEIN GABR"/>
    <property type="match status" value="1"/>
</dbReference>
<dbReference type="InterPro" id="IPR051446">
    <property type="entry name" value="HTH_trans_reg/aminotransferase"/>
</dbReference>
<accession>A0A1H7XLZ5</accession>
<dbReference type="STRING" id="1036779.SAMN04515666_11088"/>
<dbReference type="RefSeq" id="WP_091840982.1">
    <property type="nucleotide sequence ID" value="NZ_FOAN01000010.1"/>
</dbReference>
<evidence type="ECO:0000259" key="6">
    <source>
        <dbReference type="PROSITE" id="PS50949"/>
    </source>
</evidence>
<dbReference type="InterPro" id="IPR036388">
    <property type="entry name" value="WH-like_DNA-bd_sf"/>
</dbReference>
<evidence type="ECO:0000256" key="5">
    <source>
        <dbReference type="ARBA" id="ARBA00023163"/>
    </source>
</evidence>
<dbReference type="CDD" id="cd07377">
    <property type="entry name" value="WHTH_GntR"/>
    <property type="match status" value="1"/>
</dbReference>
<evidence type="ECO:0000256" key="1">
    <source>
        <dbReference type="ARBA" id="ARBA00005384"/>
    </source>
</evidence>
<dbReference type="GO" id="GO:0003700">
    <property type="term" value="F:DNA-binding transcription factor activity"/>
    <property type="evidence" value="ECO:0007669"/>
    <property type="project" value="InterPro"/>
</dbReference>
<dbReference type="OrthoDB" id="9804020at2"/>
<dbReference type="InterPro" id="IPR036390">
    <property type="entry name" value="WH_DNA-bd_sf"/>
</dbReference>
<dbReference type="SUPFAM" id="SSF53383">
    <property type="entry name" value="PLP-dependent transferases"/>
    <property type="match status" value="1"/>
</dbReference>
<sequence>MLLASPWQPRLAEGRGSASERLVEALARDIADGSLPSGARLPAHRPLAWQLDIGIGTVTKAYAQLERRGLVRSVRGRGMFVAGLPRAAGRTIDLSVNVPPQQLSDRLLAASLSDLARRLDADSFGAYAAPAGRLDHRALLARWLAPTGIAAAPERLLICHGAQHALAIAFAITCGPDTELLTEALSYPGAIALARRRGLRLTGLAIDEQGLVPQALDKALHEAKTAGRRAVLYITPTLHNPTTATMGEARRQDIARLCRAHDAVIIEDDIHAALAKPGTIAIAALAPERTLHVSGLSKVLSPGLRIGSLLVPEPWLAHALAELAATCTMASLLSCLIMERWLSEDTAASVARSIRDEASRRVALARELLPPGTALNSGNGFHVWLPMAPERATALPARAAASGILLPAPEIFLADAHAPSWGVRLSLGGPKLDRLQDALAGLRTLLLDGGSGPQSRAMP</sequence>
<organism evidence="7 8">
    <name type="scientific">Bosea lupini</name>
    <dbReference type="NCBI Taxonomy" id="1036779"/>
    <lineage>
        <taxon>Bacteria</taxon>
        <taxon>Pseudomonadati</taxon>
        <taxon>Pseudomonadota</taxon>
        <taxon>Alphaproteobacteria</taxon>
        <taxon>Hyphomicrobiales</taxon>
        <taxon>Boseaceae</taxon>
        <taxon>Bosea</taxon>
    </lineage>
</organism>
<name>A0A1H7XLZ5_9HYPH</name>
<protein>
    <submittedName>
        <fullName evidence="7">DNA-binding transcriptional regulator, MocR family, contains an aminotransferase domain</fullName>
    </submittedName>
</protein>
<dbReference type="Pfam" id="PF00155">
    <property type="entry name" value="Aminotran_1_2"/>
    <property type="match status" value="1"/>
</dbReference>
<dbReference type="AlphaFoldDB" id="A0A1H7XLZ5"/>
<dbReference type="Pfam" id="PF00392">
    <property type="entry name" value="GntR"/>
    <property type="match status" value="1"/>
</dbReference>
<dbReference type="Gene3D" id="3.40.640.10">
    <property type="entry name" value="Type I PLP-dependent aspartate aminotransferase-like (Major domain)"/>
    <property type="match status" value="1"/>
</dbReference>
<keyword evidence="7" id="KW-0808">Transferase</keyword>
<dbReference type="CDD" id="cd00609">
    <property type="entry name" value="AAT_like"/>
    <property type="match status" value="1"/>
</dbReference>
<dbReference type="InterPro" id="IPR015421">
    <property type="entry name" value="PyrdxlP-dep_Trfase_major"/>
</dbReference>
<comment type="similarity">
    <text evidence="1">In the C-terminal section; belongs to the class-I pyridoxal-phosphate-dependent aminotransferase family.</text>
</comment>
<keyword evidence="2" id="KW-0663">Pyridoxal phosphate</keyword>
<dbReference type="SMART" id="SM00345">
    <property type="entry name" value="HTH_GNTR"/>
    <property type="match status" value="1"/>
</dbReference>
<dbReference type="PANTHER" id="PTHR46577:SF1">
    <property type="entry name" value="HTH-TYPE TRANSCRIPTIONAL REGULATORY PROTEIN GABR"/>
    <property type="match status" value="1"/>
</dbReference>
<evidence type="ECO:0000313" key="8">
    <source>
        <dbReference type="Proteomes" id="UP000199664"/>
    </source>
</evidence>
<evidence type="ECO:0000256" key="3">
    <source>
        <dbReference type="ARBA" id="ARBA00023015"/>
    </source>
</evidence>
<keyword evidence="8" id="KW-1185">Reference proteome</keyword>
<keyword evidence="5" id="KW-0804">Transcription</keyword>
<dbReference type="Proteomes" id="UP000199664">
    <property type="component" value="Unassembled WGS sequence"/>
</dbReference>
<dbReference type="GO" id="GO:0030170">
    <property type="term" value="F:pyridoxal phosphate binding"/>
    <property type="evidence" value="ECO:0007669"/>
    <property type="project" value="InterPro"/>
</dbReference>
<keyword evidence="7" id="KW-0032">Aminotransferase</keyword>
<dbReference type="Gene3D" id="1.10.10.10">
    <property type="entry name" value="Winged helix-like DNA-binding domain superfamily/Winged helix DNA-binding domain"/>
    <property type="match status" value="1"/>
</dbReference>